<organism evidence="13 14">
    <name type="scientific">Petromyzon marinus</name>
    <name type="common">Sea lamprey</name>
    <dbReference type="NCBI Taxonomy" id="7757"/>
    <lineage>
        <taxon>Eukaryota</taxon>
        <taxon>Metazoa</taxon>
        <taxon>Chordata</taxon>
        <taxon>Craniata</taxon>
        <taxon>Vertebrata</taxon>
        <taxon>Cyclostomata</taxon>
        <taxon>Hyperoartia</taxon>
        <taxon>Petromyzontiformes</taxon>
        <taxon>Petromyzontidae</taxon>
        <taxon>Petromyzon</taxon>
    </lineage>
</organism>
<keyword evidence="4 12" id="KW-0812">Transmembrane</keyword>
<comment type="similarity">
    <text evidence="3">Belongs to the TMEM237 family.</text>
</comment>
<evidence type="ECO:0000256" key="5">
    <source>
        <dbReference type="ARBA" id="ARBA00022794"/>
    </source>
</evidence>
<feature type="region of interest" description="Disordered" evidence="11">
    <location>
        <begin position="1"/>
        <end position="193"/>
    </location>
</feature>
<feature type="compositionally biased region" description="Basic and acidic residues" evidence="11">
    <location>
        <begin position="150"/>
        <end position="161"/>
    </location>
</feature>
<dbReference type="RefSeq" id="XP_032807424.1">
    <property type="nucleotide sequence ID" value="XM_032951533.1"/>
</dbReference>
<dbReference type="KEGG" id="pmrn:116941003"/>
<feature type="transmembrane region" description="Helical" evidence="12">
    <location>
        <begin position="300"/>
        <end position="319"/>
    </location>
</feature>
<sequence length="406" mass="44678">MTSQTEQISEQVPCQADNTNGDMDQGSQAKPKHKKRKLVNGSGLSVAPEWSQAESAERAGAEVPGLGKAKKAKRARTQNGGSQPVPASETTRKKQKKRTMKASQSKTSPTTVVGEDEAEEDDEDGGLAECHSPQPPAGSKVSVLPTALHATERRGKDERRERKGARGRRGTVPILTSANEESGPTDKSTQVNGLSMDEMPDIRFYSDTASVAFGADRGFRGLATFSHGFLAGFALWNTVLVSTLSWEPFPFNLRFYQPLAYPAQALYYMLLAICMVSALDRAEFARPQKFFRGMFTMDTSAWLCIVYCLSLLMMLSQAMTNDRICMYQPPADTALGTTEHLPLFLWDEDSERTHLESWRTLILVTAILVLLAWFTISVSPSTETTEEMLFGSEITVEETEQGRGAV</sequence>
<dbReference type="GO" id="GO:0060271">
    <property type="term" value="P:cilium assembly"/>
    <property type="evidence" value="ECO:0007669"/>
    <property type="project" value="TreeGrafter"/>
</dbReference>
<evidence type="ECO:0000256" key="1">
    <source>
        <dbReference type="ARBA" id="ARBA00004138"/>
    </source>
</evidence>
<evidence type="ECO:0000256" key="7">
    <source>
        <dbReference type="ARBA" id="ARBA00023069"/>
    </source>
</evidence>
<keyword evidence="13" id="KW-1185">Reference proteome</keyword>
<evidence type="ECO:0000256" key="3">
    <source>
        <dbReference type="ARBA" id="ARBA00008783"/>
    </source>
</evidence>
<gene>
    <name evidence="14" type="primary">TMEM237</name>
</gene>
<comment type="subcellular location">
    <subcellularLocation>
        <location evidence="1">Cell projection</location>
        <location evidence="1">Cilium</location>
    </subcellularLocation>
    <subcellularLocation>
        <location evidence="2">Membrane</location>
        <topology evidence="2">Multi-pass membrane protein</topology>
    </subcellularLocation>
</comment>
<keyword evidence="9" id="KW-0966">Cell projection</keyword>
<dbReference type="PANTHER" id="PTHR28388:SF1">
    <property type="entry name" value="TRANSMEMBRANE PROTEIN 237"/>
    <property type="match status" value="1"/>
</dbReference>
<evidence type="ECO:0000313" key="13">
    <source>
        <dbReference type="Proteomes" id="UP001318040"/>
    </source>
</evidence>
<feature type="compositionally biased region" description="Polar residues" evidence="11">
    <location>
        <begin position="174"/>
        <end position="193"/>
    </location>
</feature>
<name>A0AAJ7WRF2_PETMA</name>
<dbReference type="GO" id="GO:0016020">
    <property type="term" value="C:membrane"/>
    <property type="evidence" value="ECO:0007669"/>
    <property type="project" value="UniProtKB-SubCell"/>
</dbReference>
<feature type="compositionally biased region" description="Acidic residues" evidence="11">
    <location>
        <begin position="114"/>
        <end position="126"/>
    </location>
</feature>
<dbReference type="InterPro" id="IPR029409">
    <property type="entry name" value="TMEM237"/>
</dbReference>
<keyword evidence="8 12" id="KW-0472">Membrane</keyword>
<feature type="transmembrane region" description="Helical" evidence="12">
    <location>
        <begin position="222"/>
        <end position="239"/>
    </location>
</feature>
<evidence type="ECO:0000256" key="9">
    <source>
        <dbReference type="ARBA" id="ARBA00023273"/>
    </source>
</evidence>
<evidence type="ECO:0000256" key="6">
    <source>
        <dbReference type="ARBA" id="ARBA00022989"/>
    </source>
</evidence>
<dbReference type="GO" id="GO:0035869">
    <property type="term" value="C:ciliary transition zone"/>
    <property type="evidence" value="ECO:0007669"/>
    <property type="project" value="TreeGrafter"/>
</dbReference>
<protein>
    <submittedName>
        <fullName evidence="14">Transmembrane protein 237 isoform X1</fullName>
    </submittedName>
</protein>
<dbReference type="Pfam" id="PF15383">
    <property type="entry name" value="TMEM237"/>
    <property type="match status" value="1"/>
</dbReference>
<comment type="function">
    <text evidence="10">Component of the transition zone in primary cilia. Required for ciliogenesis.</text>
</comment>
<accession>A0AAJ7WRF2</accession>
<feature type="transmembrane region" description="Helical" evidence="12">
    <location>
        <begin position="259"/>
        <end position="279"/>
    </location>
</feature>
<evidence type="ECO:0000313" key="14">
    <source>
        <dbReference type="RefSeq" id="XP_032807424.1"/>
    </source>
</evidence>
<dbReference type="Proteomes" id="UP001318040">
    <property type="component" value="Chromosome 10"/>
</dbReference>
<evidence type="ECO:0000256" key="12">
    <source>
        <dbReference type="SAM" id="Phobius"/>
    </source>
</evidence>
<evidence type="ECO:0000256" key="2">
    <source>
        <dbReference type="ARBA" id="ARBA00004141"/>
    </source>
</evidence>
<evidence type="ECO:0000256" key="8">
    <source>
        <dbReference type="ARBA" id="ARBA00023136"/>
    </source>
</evidence>
<evidence type="ECO:0000256" key="10">
    <source>
        <dbReference type="ARBA" id="ARBA00025631"/>
    </source>
</evidence>
<feature type="compositionally biased region" description="Polar residues" evidence="11">
    <location>
        <begin position="102"/>
        <end position="111"/>
    </location>
</feature>
<keyword evidence="5" id="KW-0970">Cilium biogenesis/degradation</keyword>
<keyword evidence="6 12" id="KW-1133">Transmembrane helix</keyword>
<reference evidence="14" key="1">
    <citation type="submission" date="2025-08" db="UniProtKB">
        <authorList>
            <consortium name="RefSeq"/>
        </authorList>
    </citation>
    <scope>IDENTIFICATION</scope>
    <source>
        <tissue evidence="14">Sperm</tissue>
    </source>
</reference>
<feature type="compositionally biased region" description="Polar residues" evidence="11">
    <location>
        <begin position="1"/>
        <end position="28"/>
    </location>
</feature>
<feature type="transmembrane region" description="Helical" evidence="12">
    <location>
        <begin position="358"/>
        <end position="378"/>
    </location>
</feature>
<proteinExistence type="inferred from homology"/>
<evidence type="ECO:0000256" key="11">
    <source>
        <dbReference type="SAM" id="MobiDB-lite"/>
    </source>
</evidence>
<dbReference type="AlphaFoldDB" id="A0AAJ7WRF2"/>
<evidence type="ECO:0000256" key="4">
    <source>
        <dbReference type="ARBA" id="ARBA00022692"/>
    </source>
</evidence>
<dbReference type="PANTHER" id="PTHR28388">
    <property type="entry name" value="TRANSMEMBRANE PROTEIN 237"/>
    <property type="match status" value="1"/>
</dbReference>
<keyword evidence="7" id="KW-0969">Cilium</keyword>